<dbReference type="Proteomes" id="UP000256512">
    <property type="component" value="Unassembled WGS sequence"/>
</dbReference>
<dbReference type="SUPFAM" id="SSF116734">
    <property type="entry name" value="DNA methylase specificity domain"/>
    <property type="match status" value="1"/>
</dbReference>
<feature type="domain" description="Type I restriction modification DNA specificity" evidence="4">
    <location>
        <begin position="193"/>
        <end position="355"/>
    </location>
</feature>
<evidence type="ECO:0000256" key="1">
    <source>
        <dbReference type="ARBA" id="ARBA00010923"/>
    </source>
</evidence>
<dbReference type="InterPro" id="IPR044946">
    <property type="entry name" value="Restrct_endonuc_typeI_TRD_sf"/>
</dbReference>
<evidence type="ECO:0000256" key="3">
    <source>
        <dbReference type="ARBA" id="ARBA00023125"/>
    </source>
</evidence>
<dbReference type="Gene3D" id="3.90.220.20">
    <property type="entry name" value="DNA methylase specificity domains"/>
    <property type="match status" value="1"/>
</dbReference>
<protein>
    <submittedName>
        <fullName evidence="5">Type I restriction endonuclease subunit R</fullName>
    </submittedName>
</protein>
<evidence type="ECO:0000256" key="2">
    <source>
        <dbReference type="ARBA" id="ARBA00022747"/>
    </source>
</evidence>
<dbReference type="GO" id="GO:0009307">
    <property type="term" value="P:DNA restriction-modification system"/>
    <property type="evidence" value="ECO:0007669"/>
    <property type="project" value="UniProtKB-KW"/>
</dbReference>
<keyword evidence="3" id="KW-0238">DNA-binding</keyword>
<dbReference type="GO" id="GO:0003677">
    <property type="term" value="F:DNA binding"/>
    <property type="evidence" value="ECO:0007669"/>
    <property type="project" value="UniProtKB-KW"/>
</dbReference>
<dbReference type="EMBL" id="QNVS01000051">
    <property type="protein sequence ID" value="REC53010.1"/>
    <property type="molecule type" value="Genomic_DNA"/>
</dbReference>
<organism evidence="5 6">
    <name type="scientific">Chryseobacterium piscium</name>
    <dbReference type="NCBI Taxonomy" id="333702"/>
    <lineage>
        <taxon>Bacteria</taxon>
        <taxon>Pseudomonadati</taxon>
        <taxon>Bacteroidota</taxon>
        <taxon>Flavobacteriia</taxon>
        <taxon>Flavobacteriales</taxon>
        <taxon>Weeksellaceae</taxon>
        <taxon>Chryseobacterium group</taxon>
        <taxon>Chryseobacterium</taxon>
    </lineage>
</organism>
<keyword evidence="5" id="KW-0540">Nuclease</keyword>
<dbReference type="Pfam" id="PF01420">
    <property type="entry name" value="Methylase_S"/>
    <property type="match status" value="2"/>
</dbReference>
<gene>
    <name evidence="5" type="ORF">DRF62_14555</name>
</gene>
<evidence type="ECO:0000313" key="6">
    <source>
        <dbReference type="Proteomes" id="UP000256512"/>
    </source>
</evidence>
<evidence type="ECO:0000259" key="4">
    <source>
        <dbReference type="Pfam" id="PF01420"/>
    </source>
</evidence>
<keyword evidence="5" id="KW-0378">Hydrolase</keyword>
<reference evidence="5 6" key="1">
    <citation type="journal article" date="2006" name="Int. J. Syst. Evol. Microbiol.">
        <title>Chryseobacterium piscium sp. nov., isolated from fish of the South Atlantic Ocean off South Africa.</title>
        <authorList>
            <person name="de Beer H."/>
            <person name="Hugo C.J."/>
            <person name="Jooste P.J."/>
            <person name="Vancanneyt M."/>
            <person name="Coenye T."/>
            <person name="Vandamme P."/>
        </authorList>
    </citation>
    <scope>NUCLEOTIDE SEQUENCE [LARGE SCALE GENOMIC DNA]</scope>
    <source>
        <strain evidence="5 6">CCUG 51923</strain>
    </source>
</reference>
<keyword evidence="2" id="KW-0680">Restriction system</keyword>
<keyword evidence="6" id="KW-1185">Reference proteome</keyword>
<sequence>MKSVKWGLFRLEDLFDIVGTKSLDSNAIDFTNVGINFVGRTFENNGIQGKIQRRNFEPNESFTITATVIGNYKYVKFQTEPYYCSQNINKLTPKPIIKRWNYKIAYYIISSIQKFVSLYDGQQGGYKLNDIKNHKIQLPIINSDLDFKFMEEFISVVEAERVSELEAYLLATGIKDYTLSKEEEKVLDKFKNIEWGEFRLGVLFEKIKTKKLSFKAEELQKQIIGEYTLPCLTSSFKNQGLNYFVPKDDGITILKNVISIPSNSDIYRAYFQSNEFTVLSDAYAIRWIFNGVKLLPNQYLFAVQCINKVTDLSIYSYKNKLGGWNVVKNKYIQLPIKNDNPDYEIMDTLISAIQKLLIKDLVLYVERKNK</sequence>
<accession>A0A3D9BHJ0</accession>
<comment type="caution">
    <text evidence="5">The sequence shown here is derived from an EMBL/GenBank/DDBJ whole genome shotgun (WGS) entry which is preliminary data.</text>
</comment>
<feature type="domain" description="Type I restriction modification DNA specificity" evidence="4">
    <location>
        <begin position="4"/>
        <end position="165"/>
    </location>
</feature>
<keyword evidence="5" id="KW-0255">Endonuclease</keyword>
<name>A0A3D9BHJ0_9FLAO</name>
<comment type="similarity">
    <text evidence="1">Belongs to the type-I restriction system S methylase family.</text>
</comment>
<dbReference type="InterPro" id="IPR000055">
    <property type="entry name" value="Restrct_endonuc_typeI_TRD"/>
</dbReference>
<proteinExistence type="inferred from homology"/>
<dbReference type="RefSeq" id="WP_115950961.1">
    <property type="nucleotide sequence ID" value="NZ_QNVS01000051.1"/>
</dbReference>
<dbReference type="GO" id="GO:0004519">
    <property type="term" value="F:endonuclease activity"/>
    <property type="evidence" value="ECO:0007669"/>
    <property type="project" value="UniProtKB-KW"/>
</dbReference>
<dbReference type="AlphaFoldDB" id="A0A3D9BHJ0"/>
<evidence type="ECO:0000313" key="5">
    <source>
        <dbReference type="EMBL" id="REC53010.1"/>
    </source>
</evidence>